<keyword evidence="4" id="KW-0406">Ion transport</keyword>
<keyword evidence="1" id="KW-0732">Signal</keyword>
<protein>
    <recommendedName>
        <fullName evidence="5">Calx-beta domain-containing protein</fullName>
    </recommendedName>
</protein>
<proteinExistence type="predicted"/>
<sequence length="863" mass="87587">MTGGGFDAIAVDANNDTVATNISDEATPDEVEVSIAGPASVTEGETTSNYTVSLTEPAATDVTVQLLYSGTATDGSDYTAVTSVTIPAGQSSVNFTINTLDDGLSEDGEAFTVTIGNVGGGGFESLIVGNQNSVETTINDEGQGDTVLVSITGPTTVVEGETAEDYTVSLTEVAQTDVTVTFTYSGTATDGSDYTSVASVVIPAGSQSVDFDITTLDDAIADNNEAFTVTINTVSGGDFEGLAINTQQNSVETTITEGTGPGDNVLVSIEGPGSVVEGETTANYTVSLTEVAQTAVTVTLTYTGTASNGQDYTGVTQVIVPAGQQSVDFAIDTIDDVYAEGTESLIVTLGTATGGGFEGIAVDANNDTVATNISDEATPDKVEVSIIGPNEVIEGEITDKYTVSLTAVAATDVTVDLVYSGTAEDGSDYTGVASVTILAGQQSVQFNIQTIDDGLAEVSESLTVGIDNVGGGGFEALGISSTEGSVTTSIKDESAADDVLVQIAGPTTVEEGQETGDYTVSLTEVAQTDVTVQLQYSGTATDGSDYTGVTSVTILAGQQTATFNLSTINDSIADDDETIVVTLGNVSGGDFENLIVDVNNNSVQTTITEGAADPVLVGITGPASALEDTTATPYTITLSEVTTAPVTVFFTYSGTATNGGPLSDYTSVASVVVPAGSSSVDFGIEILNDPFAEGSESLIITIDNVTGGSFEAIAVDPANSQVVTSIIDENGGNEVMVSITGPETVIEGEQTGLYTVTTGFPGQSDVTVEVEYTGTATDGSDYSGVYLVTIPAGQSSTTFSIQTIDDGLAEDSETIIVTLGNVAGGNFENIIVDPNNNSVTTTITDEADGDDVLVSLSGPTTVV</sequence>
<keyword evidence="3" id="KW-0106">Calcium</keyword>
<feature type="domain" description="Calx-beta" evidence="5">
    <location>
        <begin position="722"/>
        <end position="820"/>
    </location>
</feature>
<evidence type="ECO:0000313" key="7">
    <source>
        <dbReference type="Proteomes" id="UP000290287"/>
    </source>
</evidence>
<dbReference type="AlphaFoldDB" id="A0A4Q0YRN6"/>
<keyword evidence="4" id="KW-0813">Transport</keyword>
<evidence type="ECO:0000256" key="2">
    <source>
        <dbReference type="ARBA" id="ARBA00022737"/>
    </source>
</evidence>
<dbReference type="InterPro" id="IPR051171">
    <property type="entry name" value="CaCA"/>
</dbReference>
<dbReference type="Gene3D" id="2.60.40.2030">
    <property type="match status" value="7"/>
</dbReference>
<keyword evidence="2" id="KW-0677">Repeat</keyword>
<name>A0A4Q0YRN6_9GAMM</name>
<keyword evidence="7" id="KW-1185">Reference proteome</keyword>
<evidence type="ECO:0000256" key="3">
    <source>
        <dbReference type="ARBA" id="ARBA00022837"/>
    </source>
</evidence>
<evidence type="ECO:0000313" key="6">
    <source>
        <dbReference type="EMBL" id="RXJ72774.1"/>
    </source>
</evidence>
<dbReference type="Pfam" id="PF03160">
    <property type="entry name" value="Calx-beta"/>
    <property type="match status" value="4"/>
</dbReference>
<accession>A0A4Q0YRN6</accession>
<dbReference type="InterPro" id="IPR046779">
    <property type="entry name" value="LapA_adhesin_dom"/>
</dbReference>
<organism evidence="6 7">
    <name type="scientific">Veronia nyctiphanis</name>
    <dbReference type="NCBI Taxonomy" id="1278244"/>
    <lineage>
        <taxon>Bacteria</taxon>
        <taxon>Pseudomonadati</taxon>
        <taxon>Pseudomonadota</taxon>
        <taxon>Gammaproteobacteria</taxon>
        <taxon>Vibrionales</taxon>
        <taxon>Vibrionaceae</taxon>
        <taxon>Veronia</taxon>
    </lineage>
</organism>
<gene>
    <name evidence="6" type="ORF">CS022_14180</name>
</gene>
<feature type="domain" description="Calx-beta" evidence="5">
    <location>
        <begin position="17"/>
        <end position="116"/>
    </location>
</feature>
<dbReference type="GO" id="GO:0016020">
    <property type="term" value="C:membrane"/>
    <property type="evidence" value="ECO:0007669"/>
    <property type="project" value="InterPro"/>
</dbReference>
<dbReference type="SMART" id="SM00237">
    <property type="entry name" value="Calx_beta"/>
    <property type="match status" value="5"/>
</dbReference>
<dbReference type="PANTHER" id="PTHR11878:SF65">
    <property type="entry name" value="NA_CA-EXCHANGE PROTEIN, ISOFORM G"/>
    <property type="match status" value="1"/>
</dbReference>
<dbReference type="InterPro" id="IPR038081">
    <property type="entry name" value="CalX-like_sf"/>
</dbReference>
<dbReference type="PANTHER" id="PTHR11878">
    <property type="entry name" value="SODIUM/CALCIUM EXCHANGER"/>
    <property type="match status" value="1"/>
</dbReference>
<dbReference type="Pfam" id="PF20579">
    <property type="entry name" value="LapA"/>
    <property type="match status" value="3"/>
</dbReference>
<dbReference type="InterPro" id="IPR003644">
    <property type="entry name" value="Calx_beta"/>
</dbReference>
<feature type="domain" description="Calx-beta" evidence="5">
    <location>
        <begin position="136"/>
        <end position="232"/>
    </location>
</feature>
<evidence type="ECO:0000256" key="4">
    <source>
        <dbReference type="ARBA" id="ARBA00023065"/>
    </source>
</evidence>
<evidence type="ECO:0000259" key="5">
    <source>
        <dbReference type="SMART" id="SM00237"/>
    </source>
</evidence>
<dbReference type="EMBL" id="PEIB01000016">
    <property type="protein sequence ID" value="RXJ72774.1"/>
    <property type="molecule type" value="Genomic_DNA"/>
</dbReference>
<dbReference type="GO" id="GO:0030001">
    <property type="term" value="P:metal ion transport"/>
    <property type="evidence" value="ECO:0007669"/>
    <property type="project" value="TreeGrafter"/>
</dbReference>
<comment type="caution">
    <text evidence="6">The sequence shown here is derived from an EMBL/GenBank/DDBJ whole genome shotgun (WGS) entry which is preliminary data.</text>
</comment>
<dbReference type="Proteomes" id="UP000290287">
    <property type="component" value="Unassembled WGS sequence"/>
</dbReference>
<feature type="domain" description="Calx-beta" evidence="5">
    <location>
        <begin position="256"/>
        <end position="350"/>
    </location>
</feature>
<feature type="domain" description="Calx-beta" evidence="5">
    <location>
        <begin position="486"/>
        <end position="584"/>
    </location>
</feature>
<dbReference type="GO" id="GO:0007154">
    <property type="term" value="P:cell communication"/>
    <property type="evidence" value="ECO:0007669"/>
    <property type="project" value="InterPro"/>
</dbReference>
<reference evidence="6 7" key="1">
    <citation type="submission" date="2017-10" db="EMBL/GenBank/DDBJ databases">
        <title>Nyctiphanis sp. nov., isolated from the stomach of the euphausiid Nyctiphanes simplex (Hansen, 1911) in the Gulf of California.</title>
        <authorList>
            <person name="Gomez-Gil B."/>
            <person name="Aguilar-Mendez M."/>
            <person name="Lopez-Cortes A."/>
            <person name="Gomez-Gutierrez J."/>
            <person name="Roque A."/>
            <person name="Lang E."/>
            <person name="Gonzalez-Castillo A."/>
        </authorList>
    </citation>
    <scope>NUCLEOTIDE SEQUENCE [LARGE SCALE GENOMIC DNA]</scope>
    <source>
        <strain evidence="6 7">CAIM 600</strain>
    </source>
</reference>
<feature type="non-terminal residue" evidence="6">
    <location>
        <position position="863"/>
    </location>
</feature>
<evidence type="ECO:0000256" key="1">
    <source>
        <dbReference type="ARBA" id="ARBA00022729"/>
    </source>
</evidence>
<dbReference type="SUPFAM" id="SSF141072">
    <property type="entry name" value="CalX-like"/>
    <property type="match status" value="7"/>
</dbReference>